<dbReference type="Proteomes" id="UP000287033">
    <property type="component" value="Unassembled WGS sequence"/>
</dbReference>
<sequence length="111" mass="11860">MFGKVRGAGGSALLSERDKAPLQATALECNVGLLGCPGSGKSALTVKFLTKRFISEYDPNLEDTYTTEEIVDHQPILLKIMDTADQVIKVSAIKEGNVQDGVSAISNHPDI</sequence>
<comment type="similarity">
    <text evidence="1">Belongs to the small GTPase superfamily. Ras family.</text>
</comment>
<dbReference type="InterPro" id="IPR001806">
    <property type="entry name" value="Small_GTPase"/>
</dbReference>
<dbReference type="Gene3D" id="3.40.50.300">
    <property type="entry name" value="P-loop containing nucleotide triphosphate hydrolases"/>
    <property type="match status" value="1"/>
</dbReference>
<keyword evidence="4" id="KW-0378">Hydrolase</keyword>
<dbReference type="EC" id="3.6.5.2" evidence="2"/>
<dbReference type="PRINTS" id="PR00449">
    <property type="entry name" value="RASTRNSFRMNG"/>
</dbReference>
<proteinExistence type="inferred from homology"/>
<comment type="caution">
    <text evidence="6">The sequence shown here is derived from an EMBL/GenBank/DDBJ whole genome shotgun (WGS) entry which is preliminary data.</text>
</comment>
<dbReference type="STRING" id="137246.A0A401S5I4"/>
<keyword evidence="3" id="KW-0547">Nucleotide-binding</keyword>
<dbReference type="OrthoDB" id="18798at2759"/>
<reference evidence="6 7" key="1">
    <citation type="journal article" date="2018" name="Nat. Ecol. Evol.">
        <title>Shark genomes provide insights into elasmobranch evolution and the origin of vertebrates.</title>
        <authorList>
            <person name="Hara Y"/>
            <person name="Yamaguchi K"/>
            <person name="Onimaru K"/>
            <person name="Kadota M"/>
            <person name="Koyanagi M"/>
            <person name="Keeley SD"/>
            <person name="Tatsumi K"/>
            <person name="Tanaka K"/>
            <person name="Motone F"/>
            <person name="Kageyama Y"/>
            <person name="Nozu R"/>
            <person name="Adachi N"/>
            <person name="Nishimura O"/>
            <person name="Nakagawa R"/>
            <person name="Tanegashima C"/>
            <person name="Kiyatake I"/>
            <person name="Matsumoto R"/>
            <person name="Murakumo K"/>
            <person name="Nishida K"/>
            <person name="Terakita A"/>
            <person name="Kuratani S"/>
            <person name="Sato K"/>
            <person name="Hyodo S Kuraku.S."/>
        </authorList>
    </citation>
    <scope>NUCLEOTIDE SEQUENCE [LARGE SCALE GENOMIC DNA]</scope>
</reference>
<dbReference type="EMBL" id="BEZZ01000093">
    <property type="protein sequence ID" value="GCC25663.1"/>
    <property type="molecule type" value="Genomic_DNA"/>
</dbReference>
<evidence type="ECO:0000313" key="6">
    <source>
        <dbReference type="EMBL" id="GCC25663.1"/>
    </source>
</evidence>
<evidence type="ECO:0000256" key="3">
    <source>
        <dbReference type="ARBA" id="ARBA00022741"/>
    </source>
</evidence>
<evidence type="ECO:0000256" key="2">
    <source>
        <dbReference type="ARBA" id="ARBA00011984"/>
    </source>
</evidence>
<dbReference type="PANTHER" id="PTHR45704">
    <property type="entry name" value="RAS-LIKE FAMILY MEMBER 11"/>
    <property type="match status" value="1"/>
</dbReference>
<accession>A0A401S5I4</accession>
<dbReference type="InterPro" id="IPR051065">
    <property type="entry name" value="Ras-related_GTPase"/>
</dbReference>
<keyword evidence="7" id="KW-1185">Reference proteome</keyword>
<dbReference type="InterPro" id="IPR027417">
    <property type="entry name" value="P-loop_NTPase"/>
</dbReference>
<dbReference type="AlphaFoldDB" id="A0A401S5I4"/>
<dbReference type="SUPFAM" id="SSF52540">
    <property type="entry name" value="P-loop containing nucleoside triphosphate hydrolases"/>
    <property type="match status" value="1"/>
</dbReference>
<evidence type="ECO:0000313" key="7">
    <source>
        <dbReference type="Proteomes" id="UP000287033"/>
    </source>
</evidence>
<comment type="catalytic activity">
    <reaction evidence="5">
        <text>GTP + H2O = GDP + phosphate + H(+)</text>
        <dbReference type="Rhea" id="RHEA:19669"/>
        <dbReference type="ChEBI" id="CHEBI:15377"/>
        <dbReference type="ChEBI" id="CHEBI:15378"/>
        <dbReference type="ChEBI" id="CHEBI:37565"/>
        <dbReference type="ChEBI" id="CHEBI:43474"/>
        <dbReference type="ChEBI" id="CHEBI:58189"/>
        <dbReference type="EC" id="3.6.5.2"/>
    </reaction>
</comment>
<protein>
    <recommendedName>
        <fullName evidence="2">small monomeric GTPase</fullName>
        <ecNumber evidence="2">3.6.5.2</ecNumber>
    </recommendedName>
</protein>
<dbReference type="GO" id="GO:0003925">
    <property type="term" value="F:G protein activity"/>
    <property type="evidence" value="ECO:0007669"/>
    <property type="project" value="UniProtKB-EC"/>
</dbReference>
<dbReference type="Pfam" id="PF00071">
    <property type="entry name" value="Ras"/>
    <property type="match status" value="1"/>
</dbReference>
<dbReference type="GO" id="GO:0005525">
    <property type="term" value="F:GTP binding"/>
    <property type="evidence" value="ECO:0007669"/>
    <property type="project" value="InterPro"/>
</dbReference>
<evidence type="ECO:0000256" key="4">
    <source>
        <dbReference type="ARBA" id="ARBA00022801"/>
    </source>
</evidence>
<evidence type="ECO:0000256" key="5">
    <source>
        <dbReference type="ARBA" id="ARBA00048098"/>
    </source>
</evidence>
<name>A0A401S5I4_CHIPU</name>
<organism evidence="6 7">
    <name type="scientific">Chiloscyllium punctatum</name>
    <name type="common">Brownbanded bambooshark</name>
    <name type="synonym">Hemiscyllium punctatum</name>
    <dbReference type="NCBI Taxonomy" id="137246"/>
    <lineage>
        <taxon>Eukaryota</taxon>
        <taxon>Metazoa</taxon>
        <taxon>Chordata</taxon>
        <taxon>Craniata</taxon>
        <taxon>Vertebrata</taxon>
        <taxon>Chondrichthyes</taxon>
        <taxon>Elasmobranchii</taxon>
        <taxon>Galeomorphii</taxon>
        <taxon>Galeoidea</taxon>
        <taxon>Orectolobiformes</taxon>
        <taxon>Hemiscylliidae</taxon>
        <taxon>Chiloscyllium</taxon>
    </lineage>
</organism>
<evidence type="ECO:0000256" key="1">
    <source>
        <dbReference type="ARBA" id="ARBA00008344"/>
    </source>
</evidence>
<gene>
    <name evidence="6" type="ORF">chiPu_0004074</name>
</gene>